<dbReference type="EMBL" id="CP043505">
    <property type="protein sequence ID" value="QEO13774.1"/>
    <property type="molecule type" value="Genomic_DNA"/>
</dbReference>
<organism evidence="2 3">
    <name type="scientific">Agromyces intestinalis</name>
    <dbReference type="NCBI Taxonomy" id="2592652"/>
    <lineage>
        <taxon>Bacteria</taxon>
        <taxon>Bacillati</taxon>
        <taxon>Actinomycetota</taxon>
        <taxon>Actinomycetes</taxon>
        <taxon>Micrococcales</taxon>
        <taxon>Microbacteriaceae</taxon>
        <taxon>Agromyces</taxon>
    </lineage>
</organism>
<name>A0A5C1YCE7_9MICO</name>
<feature type="region of interest" description="Disordered" evidence="1">
    <location>
        <begin position="1"/>
        <end position="34"/>
    </location>
</feature>
<dbReference type="RefSeq" id="WP_149159797.1">
    <property type="nucleotide sequence ID" value="NZ_CP043505.1"/>
</dbReference>
<reference evidence="2 3" key="1">
    <citation type="submission" date="2019-09" db="EMBL/GenBank/DDBJ databases">
        <title>Genome sequencing of strain KACC 19306.</title>
        <authorList>
            <person name="Heo J."/>
            <person name="Kim S.-J."/>
            <person name="Kim J.-S."/>
            <person name="Hong S.-B."/>
            <person name="Kwon S.-W."/>
        </authorList>
    </citation>
    <scope>NUCLEOTIDE SEQUENCE [LARGE SCALE GENOMIC DNA]</scope>
    <source>
        <strain evidence="2 3">KACC 19306</strain>
    </source>
</reference>
<sequence>MPRYEPHGHDDGSTRVGDEHDVADERAHPDEPHPRIVSTARFDELREDYCRRCGIALVPGEAHLH</sequence>
<protein>
    <submittedName>
        <fullName evidence="2">Uncharacterized protein</fullName>
    </submittedName>
</protein>
<evidence type="ECO:0000256" key="1">
    <source>
        <dbReference type="SAM" id="MobiDB-lite"/>
    </source>
</evidence>
<gene>
    <name evidence="2" type="ORF">FLP10_04560</name>
</gene>
<proteinExistence type="predicted"/>
<dbReference type="KEGG" id="ail:FLP10_04560"/>
<keyword evidence="3" id="KW-1185">Reference proteome</keyword>
<evidence type="ECO:0000313" key="3">
    <source>
        <dbReference type="Proteomes" id="UP000324678"/>
    </source>
</evidence>
<evidence type="ECO:0000313" key="2">
    <source>
        <dbReference type="EMBL" id="QEO13774.1"/>
    </source>
</evidence>
<dbReference type="AlphaFoldDB" id="A0A5C1YCE7"/>
<accession>A0A5C1YCE7</accession>
<dbReference type="Proteomes" id="UP000324678">
    <property type="component" value="Chromosome"/>
</dbReference>
<dbReference type="OrthoDB" id="5007795at2"/>